<feature type="transmembrane region" description="Helical" evidence="9">
    <location>
        <begin position="48"/>
        <end position="68"/>
    </location>
</feature>
<evidence type="ECO:0000256" key="10">
    <source>
        <dbReference type="SAM" id="Coils"/>
    </source>
</evidence>
<feature type="coiled-coil region" evidence="10">
    <location>
        <begin position="199"/>
        <end position="233"/>
    </location>
</feature>
<gene>
    <name evidence="13" type="ORF">STA1M1_26670</name>
</gene>
<evidence type="ECO:0000313" key="14">
    <source>
        <dbReference type="Proteomes" id="UP001144205"/>
    </source>
</evidence>
<evidence type="ECO:0000256" key="7">
    <source>
        <dbReference type="ARBA" id="ARBA00022989"/>
    </source>
</evidence>
<sequence>MNKDANKPASQVPHTKVSKDVLVLGNPQNRESATEAQVLKAWSARGPVILGILALVVLVGGFGTWSVLSNIAGAIVANGAIEVEQNRQVVQHPDGGVVDEILVREGDIVEAGQVLIRLDPERLNSDLTIVQSQLFELMARRGRLEAERDGSDAVTFSDDLLAVAASSPDVAEMLESNRKLFSQRRDNLAASVEQLGKRKAQIASQIEGLDAQLNALREQIAFIQEELTNQTTLFERGLTQQSRVLALEREKSSLEGSSGEIVAARAQAEGRITEIEIEIIRIQAQSREEAIAELSEQEGRELELAERRRALLEQLNRLDIRAPRSGAVHELRVFGEQSVIQPAQPVLYLVPQDQPLIIGLQIETIHVDQVHAGQDVALRFAAFDTRRTPEILGRVISVSPDAIQDERTGQSYYRARVEISEGEIEKLPEGSVLIPGMPVQAYLQTGEHSPIAYLMKPLADYFNTAFREN</sequence>
<evidence type="ECO:0000256" key="6">
    <source>
        <dbReference type="ARBA" id="ARBA00022692"/>
    </source>
</evidence>
<dbReference type="PANTHER" id="PTHR30386:SF17">
    <property type="entry name" value="ALKALINE PROTEASE SECRETION PROTEIN APRE"/>
    <property type="match status" value="1"/>
</dbReference>
<keyword evidence="4 9" id="KW-1003">Cell membrane</keyword>
<dbReference type="EMBL" id="BROH01000008">
    <property type="protein sequence ID" value="GKY88798.1"/>
    <property type="molecule type" value="Genomic_DNA"/>
</dbReference>
<comment type="caution">
    <text evidence="13">The sequence shown here is derived from an EMBL/GenBank/DDBJ whole genome shotgun (WGS) entry which is preliminary data.</text>
</comment>
<evidence type="ECO:0000256" key="2">
    <source>
        <dbReference type="ARBA" id="ARBA00009477"/>
    </source>
</evidence>
<keyword evidence="14" id="KW-1185">Reference proteome</keyword>
<keyword evidence="10" id="KW-0175">Coiled coil</keyword>
<dbReference type="InterPro" id="IPR058781">
    <property type="entry name" value="HH_AprE-like"/>
</dbReference>
<dbReference type="Pfam" id="PF25994">
    <property type="entry name" value="HH_AprE"/>
    <property type="match status" value="1"/>
</dbReference>
<dbReference type="InterPro" id="IPR010129">
    <property type="entry name" value="T1SS_HlyD"/>
</dbReference>
<dbReference type="Gene3D" id="2.40.50.100">
    <property type="match status" value="1"/>
</dbReference>
<organism evidence="13 14">
    <name type="scientific">Sinisalibacter aestuarii</name>
    <dbReference type="NCBI Taxonomy" id="2949426"/>
    <lineage>
        <taxon>Bacteria</taxon>
        <taxon>Pseudomonadati</taxon>
        <taxon>Pseudomonadota</taxon>
        <taxon>Alphaproteobacteria</taxon>
        <taxon>Rhodobacterales</taxon>
        <taxon>Roseobacteraceae</taxon>
        <taxon>Sinisalibacter</taxon>
    </lineage>
</organism>
<evidence type="ECO:0000256" key="4">
    <source>
        <dbReference type="ARBA" id="ARBA00022475"/>
    </source>
</evidence>
<evidence type="ECO:0000256" key="3">
    <source>
        <dbReference type="ARBA" id="ARBA00022448"/>
    </source>
</evidence>
<keyword evidence="8 9" id="KW-0472">Membrane</keyword>
<keyword evidence="7 9" id="KW-1133">Transmembrane helix</keyword>
<evidence type="ECO:0000313" key="13">
    <source>
        <dbReference type="EMBL" id="GKY88798.1"/>
    </source>
</evidence>
<accession>A0ABQ5LVI6</accession>
<keyword evidence="3 9" id="KW-0813">Transport</keyword>
<feature type="coiled-coil region" evidence="10">
    <location>
        <begin position="265"/>
        <end position="315"/>
    </location>
</feature>
<dbReference type="PANTHER" id="PTHR30386">
    <property type="entry name" value="MEMBRANE FUSION SUBUNIT OF EMRAB-TOLC MULTIDRUG EFFLUX PUMP"/>
    <property type="match status" value="1"/>
</dbReference>
<dbReference type="PRINTS" id="PR01490">
    <property type="entry name" value="RTXTOXIND"/>
</dbReference>
<evidence type="ECO:0000256" key="9">
    <source>
        <dbReference type="RuleBase" id="RU365093"/>
    </source>
</evidence>
<evidence type="ECO:0000259" key="12">
    <source>
        <dbReference type="Pfam" id="PF26002"/>
    </source>
</evidence>
<evidence type="ECO:0000256" key="1">
    <source>
        <dbReference type="ARBA" id="ARBA00004377"/>
    </source>
</evidence>
<proteinExistence type="inferred from homology"/>
<feature type="domain" description="AprE-like long alpha-helical hairpin" evidence="11">
    <location>
        <begin position="125"/>
        <end position="311"/>
    </location>
</feature>
<comment type="similarity">
    <text evidence="2 9">Belongs to the membrane fusion protein (MFP) (TC 8.A.1) family.</text>
</comment>
<dbReference type="Pfam" id="PF26002">
    <property type="entry name" value="Beta-barrel_AprE"/>
    <property type="match status" value="1"/>
</dbReference>
<evidence type="ECO:0000256" key="5">
    <source>
        <dbReference type="ARBA" id="ARBA00022519"/>
    </source>
</evidence>
<dbReference type="InterPro" id="IPR058982">
    <property type="entry name" value="Beta-barrel_AprE"/>
</dbReference>
<feature type="domain" description="AprE-like beta-barrel" evidence="12">
    <location>
        <begin position="356"/>
        <end position="446"/>
    </location>
</feature>
<name>A0ABQ5LVI6_9RHOB</name>
<comment type="subcellular location">
    <subcellularLocation>
        <location evidence="1 9">Cell inner membrane</location>
        <topology evidence="1 9">Single-pass membrane protein</topology>
    </subcellularLocation>
</comment>
<evidence type="ECO:0000259" key="11">
    <source>
        <dbReference type="Pfam" id="PF25994"/>
    </source>
</evidence>
<dbReference type="RefSeq" id="WP_281842841.1">
    <property type="nucleotide sequence ID" value="NZ_BROH01000008.1"/>
</dbReference>
<dbReference type="Gene3D" id="2.40.30.170">
    <property type="match status" value="1"/>
</dbReference>
<keyword evidence="6 9" id="KW-0812">Transmembrane</keyword>
<evidence type="ECO:0000256" key="8">
    <source>
        <dbReference type="ARBA" id="ARBA00023136"/>
    </source>
</evidence>
<reference evidence="13" key="1">
    <citation type="journal article" date="2023" name="Int. J. Syst. Evol. Microbiol.">
        <title>Sinisalibacter aestuarii sp. nov., isolated from estuarine sediment of the Arakawa River.</title>
        <authorList>
            <person name="Arafat S.T."/>
            <person name="Hirano S."/>
            <person name="Sato A."/>
            <person name="Takeuchi K."/>
            <person name="Yasuda T."/>
            <person name="Terahara T."/>
            <person name="Hamada M."/>
            <person name="Kobayashi T."/>
        </authorList>
    </citation>
    <scope>NUCLEOTIDE SEQUENCE</scope>
    <source>
        <strain evidence="13">B-399</strain>
    </source>
</reference>
<dbReference type="Proteomes" id="UP001144205">
    <property type="component" value="Unassembled WGS sequence"/>
</dbReference>
<dbReference type="NCBIfam" id="TIGR01843">
    <property type="entry name" value="type_I_hlyD"/>
    <property type="match status" value="1"/>
</dbReference>
<protein>
    <recommendedName>
        <fullName evidence="9">Membrane fusion protein (MFP) family protein</fullName>
    </recommendedName>
</protein>
<keyword evidence="5 9" id="KW-0997">Cell inner membrane</keyword>
<dbReference type="InterPro" id="IPR050739">
    <property type="entry name" value="MFP"/>
</dbReference>